<organism evidence="3 4">
    <name type="scientific">Pleurodeles waltl</name>
    <name type="common">Iberian ribbed newt</name>
    <dbReference type="NCBI Taxonomy" id="8319"/>
    <lineage>
        <taxon>Eukaryota</taxon>
        <taxon>Metazoa</taxon>
        <taxon>Chordata</taxon>
        <taxon>Craniata</taxon>
        <taxon>Vertebrata</taxon>
        <taxon>Euteleostomi</taxon>
        <taxon>Amphibia</taxon>
        <taxon>Batrachia</taxon>
        <taxon>Caudata</taxon>
        <taxon>Salamandroidea</taxon>
        <taxon>Salamandridae</taxon>
        <taxon>Pleurodelinae</taxon>
        <taxon>Pleurodeles</taxon>
    </lineage>
</organism>
<keyword evidence="2" id="KW-0812">Transmembrane</keyword>
<protein>
    <submittedName>
        <fullName evidence="3">Uncharacterized protein</fullName>
    </submittedName>
</protein>
<evidence type="ECO:0000313" key="4">
    <source>
        <dbReference type="Proteomes" id="UP001066276"/>
    </source>
</evidence>
<feature type="transmembrane region" description="Helical" evidence="2">
    <location>
        <begin position="20"/>
        <end position="36"/>
    </location>
</feature>
<evidence type="ECO:0000313" key="3">
    <source>
        <dbReference type="EMBL" id="KAJ1104099.1"/>
    </source>
</evidence>
<evidence type="ECO:0000256" key="1">
    <source>
        <dbReference type="SAM" id="MobiDB-lite"/>
    </source>
</evidence>
<name>A0AAV7MLR1_PLEWA</name>
<dbReference type="EMBL" id="JANPWB010000013">
    <property type="protein sequence ID" value="KAJ1104099.1"/>
    <property type="molecule type" value="Genomic_DNA"/>
</dbReference>
<keyword evidence="2" id="KW-0472">Membrane</keyword>
<accession>A0AAV7MLR1</accession>
<comment type="caution">
    <text evidence="3">The sequence shown here is derived from an EMBL/GenBank/DDBJ whole genome shotgun (WGS) entry which is preliminary data.</text>
</comment>
<feature type="region of interest" description="Disordered" evidence="1">
    <location>
        <begin position="45"/>
        <end position="109"/>
    </location>
</feature>
<sequence>MPATVPCSQHVEHTVPCMTIVVYDFVYVNVFLLLYYDSCSMDDADMEGSAEPLNGPKQTGGGATTGRGISPETNDRNADGDDNSRLPYFGQGTRRRQSIEAGHALESVA</sequence>
<keyword evidence="2" id="KW-1133">Transmembrane helix</keyword>
<reference evidence="3" key="1">
    <citation type="journal article" date="2022" name="bioRxiv">
        <title>Sequencing and chromosome-scale assembly of the giantPleurodeles waltlgenome.</title>
        <authorList>
            <person name="Brown T."/>
            <person name="Elewa A."/>
            <person name="Iarovenko S."/>
            <person name="Subramanian E."/>
            <person name="Araus A.J."/>
            <person name="Petzold A."/>
            <person name="Susuki M."/>
            <person name="Suzuki K.-i.T."/>
            <person name="Hayashi T."/>
            <person name="Toyoda A."/>
            <person name="Oliveira C."/>
            <person name="Osipova E."/>
            <person name="Leigh N.D."/>
            <person name="Simon A."/>
            <person name="Yun M.H."/>
        </authorList>
    </citation>
    <scope>NUCLEOTIDE SEQUENCE</scope>
    <source>
        <strain evidence="3">20211129_DDA</strain>
        <tissue evidence="3">Liver</tissue>
    </source>
</reference>
<feature type="compositionally biased region" description="Basic and acidic residues" evidence="1">
    <location>
        <begin position="73"/>
        <end position="84"/>
    </location>
</feature>
<keyword evidence="4" id="KW-1185">Reference proteome</keyword>
<dbReference type="Proteomes" id="UP001066276">
    <property type="component" value="Chromosome 9"/>
</dbReference>
<proteinExistence type="predicted"/>
<gene>
    <name evidence="3" type="ORF">NDU88_001514</name>
</gene>
<evidence type="ECO:0000256" key="2">
    <source>
        <dbReference type="SAM" id="Phobius"/>
    </source>
</evidence>
<dbReference type="AlphaFoldDB" id="A0AAV7MLR1"/>